<accession>A0AAD7ZMI3</accession>
<reference evidence="6" key="2">
    <citation type="submission" date="2023-05" db="EMBL/GenBank/DDBJ databases">
        <authorList>
            <person name="Fouks B."/>
        </authorList>
    </citation>
    <scope>NUCLEOTIDE SEQUENCE</scope>
    <source>
        <strain evidence="6">Stay&amp;Tobe</strain>
        <tissue evidence="6">Testes</tissue>
    </source>
</reference>
<evidence type="ECO:0000256" key="4">
    <source>
        <dbReference type="RuleBase" id="RU003690"/>
    </source>
</evidence>
<comment type="caution">
    <text evidence="6">The sequence shown here is derived from an EMBL/GenBank/DDBJ whole genome shotgun (WGS) entry which is preliminary data.</text>
</comment>
<keyword evidence="2" id="KW-0378">Hydrolase</keyword>
<keyword evidence="7" id="KW-1185">Reference proteome</keyword>
<evidence type="ECO:0000256" key="5">
    <source>
        <dbReference type="SAM" id="SignalP"/>
    </source>
</evidence>
<feature type="non-terminal residue" evidence="6">
    <location>
        <position position="1"/>
    </location>
</feature>
<protein>
    <recommendedName>
        <fullName evidence="8">Beta-glucosidase</fullName>
    </recommendedName>
</protein>
<evidence type="ECO:0000256" key="1">
    <source>
        <dbReference type="ARBA" id="ARBA00010838"/>
    </source>
</evidence>
<keyword evidence="3" id="KW-0326">Glycosidase</keyword>
<dbReference type="Proteomes" id="UP001233999">
    <property type="component" value="Unassembled WGS sequence"/>
</dbReference>
<evidence type="ECO:0000313" key="7">
    <source>
        <dbReference type="Proteomes" id="UP001233999"/>
    </source>
</evidence>
<feature type="chain" id="PRO_5042081156" description="Beta-glucosidase" evidence="5">
    <location>
        <begin position="18"/>
        <end position="476"/>
    </location>
</feature>
<proteinExistence type="inferred from homology"/>
<comment type="similarity">
    <text evidence="1 4">Belongs to the glycosyl hydrolase 1 family.</text>
</comment>
<sequence length="476" mass="54872">MRLLLIIFIFGIQKAATQNVMNYTNIPSDFMIGTATSAYQNEGAWNVSGKGMSIWDTFVHSHPEMIDDSSTGDIAADSYNKFQEDVRIIKELHVDFYRFSISWSRILPNGELNTLNKAGIDYYNNLITELTNNNITCVVVMYHWDLPQKLQDLGGWANPIMVDFFEDYARILYENFGDKVRWMIFMNSTYCCMLCCMYYRQNTRVKWWITINEPSNIINGYNVSSKTAPGIDSPQVGAYLAAYTLLLAHARAFHLYKHEFFSRQQGRVGIVFDGEWFEPADKASRADQDAAEFAMQYQFGMFANPIFSYEGDYPQVVKDTIEKLSLAQGYPRSRVRTLSGEEVAMIRGSSDFMGINYYTSRLVKPGIWTDINTVPDKNVTLLADPNWPKTGSPYFQVVPTGIRSILNWIKRRYNNPFVLITENGYADRGELEDTERIKYIVSHMNEIMKAKNQDYCNVIGYTVWSLTDGFEWDRGY</sequence>
<dbReference type="SUPFAM" id="SSF51445">
    <property type="entry name" value="(Trans)glycosidases"/>
    <property type="match status" value="1"/>
</dbReference>
<gene>
    <name evidence="6" type="ORF">L9F63_022570</name>
</gene>
<dbReference type="PRINTS" id="PR00131">
    <property type="entry name" value="GLHYDRLASE1"/>
</dbReference>
<reference evidence="6" key="1">
    <citation type="journal article" date="2023" name="IScience">
        <title>Live-bearing cockroach genome reveals convergent evolutionary mechanisms linked to viviparity in insects and beyond.</title>
        <authorList>
            <person name="Fouks B."/>
            <person name="Harrison M.C."/>
            <person name="Mikhailova A.A."/>
            <person name="Marchal E."/>
            <person name="English S."/>
            <person name="Carruthers M."/>
            <person name="Jennings E.C."/>
            <person name="Chiamaka E.L."/>
            <person name="Frigard R.A."/>
            <person name="Pippel M."/>
            <person name="Attardo G.M."/>
            <person name="Benoit J.B."/>
            <person name="Bornberg-Bauer E."/>
            <person name="Tobe S.S."/>
        </authorList>
    </citation>
    <scope>NUCLEOTIDE SEQUENCE</scope>
    <source>
        <strain evidence="6">Stay&amp;Tobe</strain>
    </source>
</reference>
<dbReference type="GO" id="GO:0008422">
    <property type="term" value="F:beta-glucosidase activity"/>
    <property type="evidence" value="ECO:0007669"/>
    <property type="project" value="TreeGrafter"/>
</dbReference>
<evidence type="ECO:0000313" key="6">
    <source>
        <dbReference type="EMBL" id="KAJ9583081.1"/>
    </source>
</evidence>
<organism evidence="6 7">
    <name type="scientific">Diploptera punctata</name>
    <name type="common">Pacific beetle cockroach</name>
    <dbReference type="NCBI Taxonomy" id="6984"/>
    <lineage>
        <taxon>Eukaryota</taxon>
        <taxon>Metazoa</taxon>
        <taxon>Ecdysozoa</taxon>
        <taxon>Arthropoda</taxon>
        <taxon>Hexapoda</taxon>
        <taxon>Insecta</taxon>
        <taxon>Pterygota</taxon>
        <taxon>Neoptera</taxon>
        <taxon>Polyneoptera</taxon>
        <taxon>Dictyoptera</taxon>
        <taxon>Blattodea</taxon>
        <taxon>Blaberoidea</taxon>
        <taxon>Blaberidae</taxon>
        <taxon>Diplopterinae</taxon>
        <taxon>Diploptera</taxon>
    </lineage>
</organism>
<dbReference type="InterPro" id="IPR001360">
    <property type="entry name" value="Glyco_hydro_1"/>
</dbReference>
<dbReference type="EMBL" id="JASPKZ010007675">
    <property type="protein sequence ID" value="KAJ9583081.1"/>
    <property type="molecule type" value="Genomic_DNA"/>
</dbReference>
<dbReference type="InterPro" id="IPR017853">
    <property type="entry name" value="GH"/>
</dbReference>
<dbReference type="PANTHER" id="PTHR10353:SF36">
    <property type="entry name" value="LP05116P"/>
    <property type="match status" value="1"/>
</dbReference>
<name>A0AAD7ZMI3_DIPPU</name>
<dbReference type="AlphaFoldDB" id="A0AAD7ZMI3"/>
<evidence type="ECO:0008006" key="8">
    <source>
        <dbReference type="Google" id="ProtNLM"/>
    </source>
</evidence>
<evidence type="ECO:0000256" key="2">
    <source>
        <dbReference type="ARBA" id="ARBA00022801"/>
    </source>
</evidence>
<dbReference type="Gene3D" id="3.20.20.80">
    <property type="entry name" value="Glycosidases"/>
    <property type="match status" value="1"/>
</dbReference>
<keyword evidence="5" id="KW-0732">Signal</keyword>
<dbReference type="Pfam" id="PF00232">
    <property type="entry name" value="Glyco_hydro_1"/>
    <property type="match status" value="2"/>
</dbReference>
<evidence type="ECO:0000256" key="3">
    <source>
        <dbReference type="ARBA" id="ARBA00023295"/>
    </source>
</evidence>
<dbReference type="PANTHER" id="PTHR10353">
    <property type="entry name" value="GLYCOSYL HYDROLASE"/>
    <property type="match status" value="1"/>
</dbReference>
<dbReference type="GO" id="GO:0005975">
    <property type="term" value="P:carbohydrate metabolic process"/>
    <property type="evidence" value="ECO:0007669"/>
    <property type="project" value="InterPro"/>
</dbReference>
<feature type="signal peptide" evidence="5">
    <location>
        <begin position="1"/>
        <end position="17"/>
    </location>
</feature>